<gene>
    <name evidence="1" type="ORF">QWZ16_22595</name>
</gene>
<comment type="caution">
    <text evidence="1">The sequence shown here is derived from an EMBL/GenBank/DDBJ whole genome shotgun (WGS) entry which is preliminary data.</text>
</comment>
<evidence type="ECO:0000313" key="2">
    <source>
        <dbReference type="Proteomes" id="UP001238540"/>
    </source>
</evidence>
<proteinExistence type="predicted"/>
<accession>A0ABT8BZ68</accession>
<name>A0ABT8BZ68_9VIBR</name>
<keyword evidence="2" id="KW-1185">Reference proteome</keyword>
<dbReference type="RefSeq" id="WP_290313373.1">
    <property type="nucleotide sequence ID" value="NZ_JAUFQC010000027.1"/>
</dbReference>
<reference evidence="2" key="1">
    <citation type="journal article" date="2019" name="Int. J. Syst. Evol. Microbiol.">
        <title>The Global Catalogue of Microorganisms (GCM) 10K type strain sequencing project: providing services to taxonomists for standard genome sequencing and annotation.</title>
        <authorList>
            <consortium name="The Broad Institute Genomics Platform"/>
            <consortium name="The Broad Institute Genome Sequencing Center for Infectious Disease"/>
            <person name="Wu L."/>
            <person name="Ma J."/>
        </authorList>
    </citation>
    <scope>NUCLEOTIDE SEQUENCE [LARGE SCALE GENOMIC DNA]</scope>
    <source>
        <strain evidence="2">CECT 7398</strain>
    </source>
</reference>
<evidence type="ECO:0000313" key="1">
    <source>
        <dbReference type="EMBL" id="MDN3612391.1"/>
    </source>
</evidence>
<sequence>MADLSSESVFNFNMIFSVMGNKHITRHFSSPFIHTDNIKPSRQALGCS</sequence>
<dbReference type="EMBL" id="JAUFQC010000027">
    <property type="protein sequence ID" value="MDN3612391.1"/>
    <property type="molecule type" value="Genomic_DNA"/>
</dbReference>
<dbReference type="Proteomes" id="UP001238540">
    <property type="component" value="Unassembled WGS sequence"/>
</dbReference>
<organism evidence="1 2">
    <name type="scientific">Vibrio ostreicida</name>
    <dbReference type="NCBI Taxonomy" id="526588"/>
    <lineage>
        <taxon>Bacteria</taxon>
        <taxon>Pseudomonadati</taxon>
        <taxon>Pseudomonadota</taxon>
        <taxon>Gammaproteobacteria</taxon>
        <taxon>Vibrionales</taxon>
        <taxon>Vibrionaceae</taxon>
        <taxon>Vibrio</taxon>
    </lineage>
</organism>
<protein>
    <submittedName>
        <fullName evidence="1">Uncharacterized protein</fullName>
    </submittedName>
</protein>